<keyword evidence="2" id="KW-1185">Reference proteome</keyword>
<dbReference type="EMBL" id="KK118804">
    <property type="protein sequence ID" value="KFM73893.1"/>
    <property type="molecule type" value="Genomic_DNA"/>
</dbReference>
<dbReference type="GO" id="GO:0048488">
    <property type="term" value="P:synaptic vesicle endocytosis"/>
    <property type="evidence" value="ECO:0007669"/>
    <property type="project" value="TreeGrafter"/>
</dbReference>
<dbReference type="GO" id="GO:0098793">
    <property type="term" value="C:presynapse"/>
    <property type="evidence" value="ECO:0007669"/>
    <property type="project" value="GOC"/>
</dbReference>
<reference evidence="1 2" key="1">
    <citation type="submission" date="2013-11" db="EMBL/GenBank/DDBJ databases">
        <title>Genome sequencing of Stegodyphus mimosarum.</title>
        <authorList>
            <person name="Bechsgaard J."/>
        </authorList>
    </citation>
    <scope>NUCLEOTIDE SEQUENCE [LARGE SCALE GENOMIC DNA]</scope>
</reference>
<sequence length="104" mass="11465">MRINHIRTLIKVAKVNISIMQASIVEEVIAFSALDNLKDLTCVSLLSVCVDNTLIQLSHSCQAKKVIQTFTDYCNGSIARSKISERSAKKAKTDSLPTELLTVE</sequence>
<dbReference type="AlphaFoldDB" id="A0A087U954"/>
<gene>
    <name evidence="1" type="ORF">X975_01877</name>
</gene>
<dbReference type="PANTHER" id="PTHR31640:SF1">
    <property type="entry name" value="BRIDGE-LIKE LIPID TRANSFER PROTEIN FAMILY MEMBER 1"/>
    <property type="match status" value="1"/>
</dbReference>
<dbReference type="OrthoDB" id="10051416at2759"/>
<name>A0A087U954_STEMI</name>
<accession>A0A087U954</accession>
<dbReference type="InterPro" id="IPR033616">
    <property type="entry name" value="BLTP1"/>
</dbReference>
<organism evidence="1 2">
    <name type="scientific">Stegodyphus mimosarum</name>
    <name type="common">African social velvet spider</name>
    <dbReference type="NCBI Taxonomy" id="407821"/>
    <lineage>
        <taxon>Eukaryota</taxon>
        <taxon>Metazoa</taxon>
        <taxon>Ecdysozoa</taxon>
        <taxon>Arthropoda</taxon>
        <taxon>Chelicerata</taxon>
        <taxon>Arachnida</taxon>
        <taxon>Araneae</taxon>
        <taxon>Araneomorphae</taxon>
        <taxon>Entelegynae</taxon>
        <taxon>Eresoidea</taxon>
        <taxon>Eresidae</taxon>
        <taxon>Stegodyphus</taxon>
    </lineage>
</organism>
<evidence type="ECO:0000313" key="1">
    <source>
        <dbReference type="EMBL" id="KFM73893.1"/>
    </source>
</evidence>
<protein>
    <submittedName>
        <fullName evidence="1">Uncharacterized protein</fullName>
    </submittedName>
</protein>
<dbReference type="PANTHER" id="PTHR31640">
    <property type="entry name" value="TRANSMEMBRANE PROTEIN KIAA1109"/>
    <property type="match status" value="1"/>
</dbReference>
<dbReference type="Proteomes" id="UP000054359">
    <property type="component" value="Unassembled WGS sequence"/>
</dbReference>
<feature type="non-terminal residue" evidence="1">
    <location>
        <position position="104"/>
    </location>
</feature>
<evidence type="ECO:0000313" key="2">
    <source>
        <dbReference type="Proteomes" id="UP000054359"/>
    </source>
</evidence>
<proteinExistence type="predicted"/>